<dbReference type="EMBL" id="GG745347">
    <property type="protein sequence ID" value="KNE65468.1"/>
    <property type="molecule type" value="Genomic_DNA"/>
</dbReference>
<dbReference type="Pfam" id="PF05212">
    <property type="entry name" value="DUF707"/>
    <property type="match status" value="1"/>
</dbReference>
<dbReference type="PANTHER" id="PTHR31210:SF43">
    <property type="entry name" value="STORAGE PROTEIN-RELATED"/>
    <property type="match status" value="1"/>
</dbReference>
<name>A0A0L0SSG2_ALLM3</name>
<evidence type="ECO:0000256" key="1">
    <source>
        <dbReference type="SAM" id="MobiDB-lite"/>
    </source>
</evidence>
<dbReference type="VEuPathDB" id="FungiDB:AMAG_11090"/>
<protein>
    <submittedName>
        <fullName evidence="3">Uncharacterized protein</fullName>
    </submittedName>
</protein>
<gene>
    <name evidence="3" type="ORF">AMAG_11090</name>
</gene>
<feature type="compositionally biased region" description="Low complexity" evidence="1">
    <location>
        <begin position="69"/>
        <end position="82"/>
    </location>
</feature>
<dbReference type="AlphaFoldDB" id="A0A0L0SSG2"/>
<reference evidence="3 4" key="1">
    <citation type="submission" date="2009-11" db="EMBL/GenBank/DDBJ databases">
        <title>Annotation of Allomyces macrogynus ATCC 38327.</title>
        <authorList>
            <consortium name="The Broad Institute Genome Sequencing Platform"/>
            <person name="Russ C."/>
            <person name="Cuomo C."/>
            <person name="Burger G."/>
            <person name="Gray M.W."/>
            <person name="Holland P.W.H."/>
            <person name="King N."/>
            <person name="Lang F.B.F."/>
            <person name="Roger A.J."/>
            <person name="Ruiz-Trillo I."/>
            <person name="Young S.K."/>
            <person name="Zeng Q."/>
            <person name="Gargeya S."/>
            <person name="Fitzgerald M."/>
            <person name="Haas B."/>
            <person name="Abouelleil A."/>
            <person name="Alvarado L."/>
            <person name="Arachchi H.M."/>
            <person name="Berlin A."/>
            <person name="Chapman S.B."/>
            <person name="Gearin G."/>
            <person name="Goldberg J."/>
            <person name="Griggs A."/>
            <person name="Gujja S."/>
            <person name="Hansen M."/>
            <person name="Heiman D."/>
            <person name="Howarth C."/>
            <person name="Larimer J."/>
            <person name="Lui A."/>
            <person name="MacDonald P.J.P."/>
            <person name="McCowen C."/>
            <person name="Montmayeur A."/>
            <person name="Murphy C."/>
            <person name="Neiman D."/>
            <person name="Pearson M."/>
            <person name="Priest M."/>
            <person name="Roberts A."/>
            <person name="Saif S."/>
            <person name="Shea T."/>
            <person name="Sisk P."/>
            <person name="Stolte C."/>
            <person name="Sykes S."/>
            <person name="Wortman J."/>
            <person name="Nusbaum C."/>
            <person name="Birren B."/>
        </authorList>
    </citation>
    <scope>NUCLEOTIDE SEQUENCE [LARGE SCALE GENOMIC DNA]</scope>
    <source>
        <strain evidence="3 4">ATCC 38327</strain>
    </source>
</reference>
<evidence type="ECO:0000256" key="2">
    <source>
        <dbReference type="SAM" id="Phobius"/>
    </source>
</evidence>
<reference evidence="4" key="2">
    <citation type="submission" date="2009-11" db="EMBL/GenBank/DDBJ databases">
        <title>The Genome Sequence of Allomyces macrogynus strain ATCC 38327.</title>
        <authorList>
            <consortium name="The Broad Institute Genome Sequencing Platform"/>
            <person name="Russ C."/>
            <person name="Cuomo C."/>
            <person name="Shea T."/>
            <person name="Young S.K."/>
            <person name="Zeng Q."/>
            <person name="Koehrsen M."/>
            <person name="Haas B."/>
            <person name="Borodovsky M."/>
            <person name="Guigo R."/>
            <person name="Alvarado L."/>
            <person name="Berlin A."/>
            <person name="Borenstein D."/>
            <person name="Chen Z."/>
            <person name="Engels R."/>
            <person name="Freedman E."/>
            <person name="Gellesch M."/>
            <person name="Goldberg J."/>
            <person name="Griggs A."/>
            <person name="Gujja S."/>
            <person name="Heiman D."/>
            <person name="Hepburn T."/>
            <person name="Howarth C."/>
            <person name="Jen D."/>
            <person name="Larson L."/>
            <person name="Lewis B."/>
            <person name="Mehta T."/>
            <person name="Park D."/>
            <person name="Pearson M."/>
            <person name="Roberts A."/>
            <person name="Saif S."/>
            <person name="Shenoy N."/>
            <person name="Sisk P."/>
            <person name="Stolte C."/>
            <person name="Sykes S."/>
            <person name="Walk T."/>
            <person name="White J."/>
            <person name="Yandava C."/>
            <person name="Burger G."/>
            <person name="Gray M.W."/>
            <person name="Holland P.W.H."/>
            <person name="King N."/>
            <person name="Lang F.B.F."/>
            <person name="Roger A.J."/>
            <person name="Ruiz-Trillo I."/>
            <person name="Lander E."/>
            <person name="Nusbaum C."/>
        </authorList>
    </citation>
    <scope>NUCLEOTIDE SEQUENCE [LARGE SCALE GENOMIC DNA]</scope>
    <source>
        <strain evidence="4">ATCC 38327</strain>
    </source>
</reference>
<dbReference type="PANTHER" id="PTHR31210">
    <property type="entry name" value="OS06G0731900 PROTEIN"/>
    <property type="match status" value="1"/>
</dbReference>
<keyword evidence="2" id="KW-0472">Membrane</keyword>
<sequence>MYAPANTDDDWSWGANSDDERQLVPGIRGSEDHDGVLVPAANDAAPLAPETSISSNDHDVPALLHPLADDWPSPDSSSAPRSSTDRPARPYGHVRRSSSALGTTPPSGFAPMRRRSSVVAVPTDLLVAYASGRPRSTTPSGARSASSSSNTPAATVVPVGAEGADPTVSDHDADGDDDDELTLIGHGHGPRRTPNKPSVWFCPLVVAALITLMLAVAGICAWYPRDPNAIAAQLQAAEEVVVFQRSRADASVVFLDPIPHPSLADGGAVSAVIPAVPPPSAPSTGAEVQRQWPTSTNGLSAPLDPPRKLGLVLLTAGAGAKSNVDALVRRFGLDNFAFIICHWDNATWTEFDWYAHVTSVRAARQSKFWYSKRFIPPEVAMAYESVWMFDDDLMLEPGWDPAEFVRNMIKYNIQFAQPSLSKGEHGMQGTVVKRVENSPLGHFTNFVEMMGPVISRGAYTCAWQLIPWDTSSSWGVDISWYPVCGALGYCRFAVFDAYPVAHLDEHSFASPSDLKLQEFSHHFTMFGKYCESKPTGRLGRTVCNWWTSRNPAMSYATVRAIAPDTDADAKRTDRCPKPDPSREVQAAVPWGYVRELH</sequence>
<evidence type="ECO:0000313" key="4">
    <source>
        <dbReference type="Proteomes" id="UP000054350"/>
    </source>
</evidence>
<keyword evidence="2" id="KW-0812">Transmembrane</keyword>
<dbReference type="Proteomes" id="UP000054350">
    <property type="component" value="Unassembled WGS sequence"/>
</dbReference>
<feature type="compositionally biased region" description="Polar residues" evidence="1">
    <location>
        <begin position="97"/>
        <end position="106"/>
    </location>
</feature>
<feature type="region of interest" description="Disordered" evidence="1">
    <location>
        <begin position="130"/>
        <end position="192"/>
    </location>
</feature>
<evidence type="ECO:0000313" key="3">
    <source>
        <dbReference type="EMBL" id="KNE65468.1"/>
    </source>
</evidence>
<feature type="region of interest" description="Disordered" evidence="1">
    <location>
        <begin position="1"/>
        <end position="115"/>
    </location>
</feature>
<proteinExistence type="predicted"/>
<organism evidence="3 4">
    <name type="scientific">Allomyces macrogynus (strain ATCC 38327)</name>
    <name type="common">Allomyces javanicus var. macrogynus</name>
    <dbReference type="NCBI Taxonomy" id="578462"/>
    <lineage>
        <taxon>Eukaryota</taxon>
        <taxon>Fungi</taxon>
        <taxon>Fungi incertae sedis</taxon>
        <taxon>Blastocladiomycota</taxon>
        <taxon>Blastocladiomycetes</taxon>
        <taxon>Blastocladiales</taxon>
        <taxon>Blastocladiaceae</taxon>
        <taxon>Allomyces</taxon>
    </lineage>
</organism>
<keyword evidence="2" id="KW-1133">Transmembrane helix</keyword>
<keyword evidence="4" id="KW-1185">Reference proteome</keyword>
<feature type="compositionally biased region" description="Low complexity" evidence="1">
    <location>
        <begin position="135"/>
        <end position="155"/>
    </location>
</feature>
<dbReference type="STRING" id="578462.A0A0L0SSG2"/>
<feature type="transmembrane region" description="Helical" evidence="2">
    <location>
        <begin position="199"/>
        <end position="224"/>
    </location>
</feature>
<accession>A0A0L0SSG2</accession>
<dbReference type="InterPro" id="IPR007877">
    <property type="entry name" value="DUF707"/>
</dbReference>
<dbReference type="OrthoDB" id="9985979at2759"/>
<dbReference type="eggNOG" id="ENOG502QQAA">
    <property type="taxonomic scope" value="Eukaryota"/>
</dbReference>